<reference evidence="2 3" key="1">
    <citation type="submission" date="2022-12" db="EMBL/GenBank/DDBJ databases">
        <title>Chromosome-level genome of Tegillarca granosa.</title>
        <authorList>
            <person name="Kim J."/>
        </authorList>
    </citation>
    <scope>NUCLEOTIDE SEQUENCE [LARGE SCALE GENOMIC DNA]</scope>
    <source>
        <strain evidence="2">Teg-2019</strain>
        <tissue evidence="2">Adductor muscle</tissue>
    </source>
</reference>
<accession>A0ABQ9EDF6</accession>
<evidence type="ECO:0000256" key="1">
    <source>
        <dbReference type="SAM" id="MobiDB-lite"/>
    </source>
</evidence>
<gene>
    <name evidence="2" type="ORF">KUTeg_020527</name>
</gene>
<feature type="compositionally biased region" description="Basic and acidic residues" evidence="1">
    <location>
        <begin position="15"/>
        <end position="30"/>
    </location>
</feature>
<sequence>MKLKKPQAQGIPETLETKTAEAGKENNKRGVEHRRYRRSVTPDDILGNLIDDYLTHKTKKRRKRMVTKKLRKEYRMLTRAERLDYHKAINMLKQSVRFDILRLLKI</sequence>
<comment type="caution">
    <text evidence="2">The sequence shown here is derived from an EMBL/GenBank/DDBJ whole genome shotgun (WGS) entry which is preliminary data.</text>
</comment>
<dbReference type="EMBL" id="JARBDR010000918">
    <property type="protein sequence ID" value="KAJ8301540.1"/>
    <property type="molecule type" value="Genomic_DNA"/>
</dbReference>
<dbReference type="Proteomes" id="UP001217089">
    <property type="component" value="Unassembled WGS sequence"/>
</dbReference>
<organism evidence="2 3">
    <name type="scientific">Tegillarca granosa</name>
    <name type="common">Malaysian cockle</name>
    <name type="synonym">Anadara granosa</name>
    <dbReference type="NCBI Taxonomy" id="220873"/>
    <lineage>
        <taxon>Eukaryota</taxon>
        <taxon>Metazoa</taxon>
        <taxon>Spiralia</taxon>
        <taxon>Lophotrochozoa</taxon>
        <taxon>Mollusca</taxon>
        <taxon>Bivalvia</taxon>
        <taxon>Autobranchia</taxon>
        <taxon>Pteriomorphia</taxon>
        <taxon>Arcoida</taxon>
        <taxon>Arcoidea</taxon>
        <taxon>Arcidae</taxon>
        <taxon>Tegillarca</taxon>
    </lineage>
</organism>
<keyword evidence="3" id="KW-1185">Reference proteome</keyword>
<protein>
    <submittedName>
        <fullName evidence="2">Uncharacterized protein</fullName>
    </submittedName>
</protein>
<proteinExistence type="predicted"/>
<name>A0ABQ9EDF6_TEGGR</name>
<evidence type="ECO:0000313" key="3">
    <source>
        <dbReference type="Proteomes" id="UP001217089"/>
    </source>
</evidence>
<feature type="region of interest" description="Disordered" evidence="1">
    <location>
        <begin position="1"/>
        <end position="36"/>
    </location>
</feature>
<evidence type="ECO:0000313" key="2">
    <source>
        <dbReference type="EMBL" id="KAJ8301540.1"/>
    </source>
</evidence>